<dbReference type="Proteomes" id="UP000673691">
    <property type="component" value="Unassembled WGS sequence"/>
</dbReference>
<comment type="catalytic activity">
    <reaction evidence="8">
        <text>(1S,2R)-1-C-(indol-3-yl)glycerol 3-phosphate + L-serine = D-glyceraldehyde 3-phosphate + L-tryptophan + H2O</text>
        <dbReference type="Rhea" id="RHEA:10532"/>
        <dbReference type="ChEBI" id="CHEBI:15377"/>
        <dbReference type="ChEBI" id="CHEBI:33384"/>
        <dbReference type="ChEBI" id="CHEBI:57912"/>
        <dbReference type="ChEBI" id="CHEBI:58866"/>
        <dbReference type="ChEBI" id="CHEBI:59776"/>
        <dbReference type="EC" id="4.2.1.20"/>
    </reaction>
</comment>
<dbReference type="EMBL" id="JAEFCI010005557">
    <property type="protein sequence ID" value="KAG5460221.1"/>
    <property type="molecule type" value="Genomic_DNA"/>
</dbReference>
<dbReference type="InterPro" id="IPR011060">
    <property type="entry name" value="RibuloseP-bd_barrel"/>
</dbReference>
<dbReference type="AlphaFoldDB" id="A0A8H8DJ81"/>
<comment type="caution">
    <text evidence="9">The sequence shown here is derived from an EMBL/GenBank/DDBJ whole genome shotgun (WGS) entry which is preliminary data.</text>
</comment>
<keyword evidence="4" id="KW-0028">Amino-acid biosynthesis</keyword>
<keyword evidence="7" id="KW-0456">Lyase</keyword>
<feature type="non-terminal residue" evidence="9">
    <location>
        <position position="1"/>
    </location>
</feature>
<sequence length="303" mass="33142">PNPARRDRHRRATDVRRHPRDVRRLRHAEYALAFPSPLAAVRLPFSFQQLLYRVVIVSTPTAFTIPRWAKFGPPLFWIANARVAGPAEPASFLLLELSLHPLQTDQPGFPSPDETTDILLALEDGGADVIELGIPFTDPVADGPTIQEASEVALRHDVDIPRCLELVARSRSRGLKAPVVLMGYYNPILNYGEAKLVEDSPSTSDKRIAQLAKVADSFIYVVSKFGVTGASDAVDAQLPALMARIRAQTDAPLAVGFGVGHRSQFELIGERSDGVVIGSQIITVLKNTGSYGSRCMDCVHCRE</sequence>
<keyword evidence="6" id="KW-0057">Aromatic amino acid biosynthesis</keyword>
<dbReference type="GO" id="GO:0004834">
    <property type="term" value="F:tryptophan synthase activity"/>
    <property type="evidence" value="ECO:0007669"/>
    <property type="project" value="UniProtKB-EC"/>
</dbReference>
<dbReference type="InterPro" id="IPR002028">
    <property type="entry name" value="Trp_synthase_suA"/>
</dbReference>
<dbReference type="SUPFAM" id="SSF51366">
    <property type="entry name" value="Ribulose-phoshate binding barrel"/>
    <property type="match status" value="1"/>
</dbReference>
<evidence type="ECO:0000313" key="9">
    <source>
        <dbReference type="EMBL" id="KAG5460221.1"/>
    </source>
</evidence>
<evidence type="ECO:0000256" key="6">
    <source>
        <dbReference type="ARBA" id="ARBA00023141"/>
    </source>
</evidence>
<dbReference type="PANTHER" id="PTHR43406">
    <property type="entry name" value="TRYPTOPHAN SYNTHASE, ALPHA CHAIN"/>
    <property type="match status" value="1"/>
</dbReference>
<evidence type="ECO:0000256" key="3">
    <source>
        <dbReference type="ARBA" id="ARBA00012043"/>
    </source>
</evidence>
<accession>A0A8H8DJ81</accession>
<dbReference type="CDD" id="cd04724">
    <property type="entry name" value="Tryptophan_synthase_alpha"/>
    <property type="match status" value="1"/>
</dbReference>
<evidence type="ECO:0000256" key="2">
    <source>
        <dbReference type="ARBA" id="ARBA00011270"/>
    </source>
</evidence>
<evidence type="ECO:0000256" key="1">
    <source>
        <dbReference type="ARBA" id="ARBA00004733"/>
    </source>
</evidence>
<keyword evidence="5" id="KW-0822">Tryptophan biosynthesis</keyword>
<comment type="pathway">
    <text evidence="1">Amino-acid biosynthesis; L-tryptophan biosynthesis; L-tryptophan from chorismate: step 5/5.</text>
</comment>
<comment type="subunit">
    <text evidence="2">Tetramer of two alpha and two beta chains.</text>
</comment>
<proteinExistence type="predicted"/>
<dbReference type="OrthoDB" id="10050244at2759"/>
<evidence type="ECO:0000256" key="5">
    <source>
        <dbReference type="ARBA" id="ARBA00022822"/>
    </source>
</evidence>
<protein>
    <recommendedName>
        <fullName evidence="3">tryptophan synthase</fullName>
        <ecNumber evidence="3">4.2.1.20</ecNumber>
    </recommendedName>
</protein>
<dbReference type="GO" id="GO:0005829">
    <property type="term" value="C:cytosol"/>
    <property type="evidence" value="ECO:0007669"/>
    <property type="project" value="TreeGrafter"/>
</dbReference>
<dbReference type="Pfam" id="PF00290">
    <property type="entry name" value="Trp_syntA"/>
    <property type="match status" value="2"/>
</dbReference>
<organism evidence="9 10">
    <name type="scientific">Olpidium bornovanus</name>
    <dbReference type="NCBI Taxonomy" id="278681"/>
    <lineage>
        <taxon>Eukaryota</taxon>
        <taxon>Fungi</taxon>
        <taxon>Fungi incertae sedis</taxon>
        <taxon>Olpidiomycota</taxon>
        <taxon>Olpidiomycotina</taxon>
        <taxon>Olpidiomycetes</taxon>
        <taxon>Olpidiales</taxon>
        <taxon>Olpidiaceae</taxon>
        <taxon>Olpidium</taxon>
    </lineage>
</organism>
<dbReference type="PANTHER" id="PTHR43406:SF1">
    <property type="entry name" value="TRYPTOPHAN SYNTHASE ALPHA CHAIN, CHLOROPLASTIC"/>
    <property type="match status" value="1"/>
</dbReference>
<evidence type="ECO:0000313" key="10">
    <source>
        <dbReference type="Proteomes" id="UP000673691"/>
    </source>
</evidence>
<dbReference type="InterPro" id="IPR018204">
    <property type="entry name" value="Trp_synthase_alpha_AS"/>
</dbReference>
<dbReference type="UniPathway" id="UPA00035">
    <property type="reaction ID" value="UER00044"/>
</dbReference>
<evidence type="ECO:0000256" key="4">
    <source>
        <dbReference type="ARBA" id="ARBA00022605"/>
    </source>
</evidence>
<dbReference type="PROSITE" id="PS00167">
    <property type="entry name" value="TRP_SYNTHASE_ALPHA"/>
    <property type="match status" value="1"/>
</dbReference>
<dbReference type="InterPro" id="IPR013785">
    <property type="entry name" value="Aldolase_TIM"/>
</dbReference>
<name>A0A8H8DJ81_9FUNG</name>
<evidence type="ECO:0000256" key="7">
    <source>
        <dbReference type="ARBA" id="ARBA00023239"/>
    </source>
</evidence>
<gene>
    <name evidence="9" type="ORF">BJ554DRAFT_7756</name>
</gene>
<reference evidence="9 10" key="1">
    <citation type="journal article" name="Sci. Rep.">
        <title>Genome-scale phylogenetic analyses confirm Olpidium as the closest living zoosporic fungus to the non-flagellated, terrestrial fungi.</title>
        <authorList>
            <person name="Chang Y."/>
            <person name="Rochon D."/>
            <person name="Sekimoto S."/>
            <person name="Wang Y."/>
            <person name="Chovatia M."/>
            <person name="Sandor L."/>
            <person name="Salamov A."/>
            <person name="Grigoriev I.V."/>
            <person name="Stajich J.E."/>
            <person name="Spatafora J.W."/>
        </authorList>
    </citation>
    <scope>NUCLEOTIDE SEQUENCE [LARGE SCALE GENOMIC DNA]</scope>
    <source>
        <strain evidence="9">S191</strain>
    </source>
</reference>
<dbReference type="EC" id="4.2.1.20" evidence="3"/>
<keyword evidence="10" id="KW-1185">Reference proteome</keyword>
<evidence type="ECO:0000256" key="8">
    <source>
        <dbReference type="ARBA" id="ARBA00049047"/>
    </source>
</evidence>
<dbReference type="Gene3D" id="3.20.20.70">
    <property type="entry name" value="Aldolase class I"/>
    <property type="match status" value="2"/>
</dbReference>